<name>A0A2S7XN40_9GAMM</name>
<dbReference type="Pfam" id="PF06812">
    <property type="entry name" value="ImpA_N"/>
    <property type="match status" value="1"/>
</dbReference>
<comment type="caution">
    <text evidence="2">The sequence shown here is derived from an EMBL/GenBank/DDBJ whole genome shotgun (WGS) entry which is preliminary data.</text>
</comment>
<dbReference type="OrthoDB" id="9771118at2"/>
<evidence type="ECO:0000259" key="1">
    <source>
        <dbReference type="Pfam" id="PF06812"/>
    </source>
</evidence>
<dbReference type="PANTHER" id="PTHR37951:SF1">
    <property type="entry name" value="TYPE VI SECRETION SYSTEM COMPONENT TSSA1"/>
    <property type="match status" value="1"/>
</dbReference>
<sequence length="170" mass="18646">MQVQREAIELFKRTKDLRIAAYLTQALIRTQGWNGFCDGLTLIHGLLAQYWESVYPLLDPDDDNDPTSRINTIVTLCDPEMTLDGLRFAPLVNARGIGSFGLRDWQIANKEITPPKGAPAPELNVIEAAFQQVEFSVLQATATAISQSRQLIANIEAVLLTQVGVGAAPI</sequence>
<proteinExistence type="predicted"/>
<dbReference type="RefSeq" id="WP_105074209.1">
    <property type="nucleotide sequence ID" value="NZ_PPGH01000037.1"/>
</dbReference>
<feature type="domain" description="ImpA N-terminal" evidence="1">
    <location>
        <begin position="2"/>
        <end position="77"/>
    </location>
</feature>
<dbReference type="Proteomes" id="UP000239936">
    <property type="component" value="Unassembled WGS sequence"/>
</dbReference>
<dbReference type="PANTHER" id="PTHR37951">
    <property type="entry name" value="CYTOPLASMIC PROTEIN-RELATED"/>
    <property type="match status" value="1"/>
</dbReference>
<dbReference type="EMBL" id="PPGH01000037">
    <property type="protein sequence ID" value="PQJ95149.1"/>
    <property type="molecule type" value="Genomic_DNA"/>
</dbReference>
<evidence type="ECO:0000313" key="2">
    <source>
        <dbReference type="EMBL" id="PQJ95149.1"/>
    </source>
</evidence>
<keyword evidence="3" id="KW-1185">Reference proteome</keyword>
<protein>
    <recommendedName>
        <fullName evidence="1">ImpA N-terminal domain-containing protein</fullName>
    </recommendedName>
</protein>
<reference evidence="2 3" key="1">
    <citation type="submission" date="2018-01" db="EMBL/GenBank/DDBJ databases">
        <title>The complete genome sequence of Chromatium okenii LaCa, a purple sulfur bacterium with a turbulent life.</title>
        <authorList>
            <person name="Luedin S.M."/>
            <person name="Liechti N."/>
            <person name="Storelli N."/>
            <person name="Danza F."/>
            <person name="Wittwer M."/>
            <person name="Pothier J.F."/>
            <person name="Tonolla M.A."/>
        </authorList>
    </citation>
    <scope>NUCLEOTIDE SEQUENCE [LARGE SCALE GENOMIC DNA]</scope>
    <source>
        <strain evidence="2 3">LaCa</strain>
    </source>
</reference>
<evidence type="ECO:0000313" key="3">
    <source>
        <dbReference type="Proteomes" id="UP000239936"/>
    </source>
</evidence>
<dbReference type="AlphaFoldDB" id="A0A2S7XN40"/>
<dbReference type="InterPro" id="IPR017740">
    <property type="entry name" value="TssA-like"/>
</dbReference>
<organism evidence="2 3">
    <name type="scientific">Chromatium okenii</name>
    <dbReference type="NCBI Taxonomy" id="61644"/>
    <lineage>
        <taxon>Bacteria</taxon>
        <taxon>Pseudomonadati</taxon>
        <taxon>Pseudomonadota</taxon>
        <taxon>Gammaproteobacteria</taxon>
        <taxon>Chromatiales</taxon>
        <taxon>Chromatiaceae</taxon>
        <taxon>Chromatium</taxon>
    </lineage>
</organism>
<gene>
    <name evidence="2" type="ORF">CXB77_12715</name>
</gene>
<dbReference type="InterPro" id="IPR010657">
    <property type="entry name" value="ImpA_N"/>
</dbReference>
<accession>A0A2S7XN40</accession>